<organism evidence="4 5">
    <name type="scientific">Heligmosomoides polygyrus</name>
    <name type="common">Parasitic roundworm</name>
    <dbReference type="NCBI Taxonomy" id="6339"/>
    <lineage>
        <taxon>Eukaryota</taxon>
        <taxon>Metazoa</taxon>
        <taxon>Ecdysozoa</taxon>
        <taxon>Nematoda</taxon>
        <taxon>Chromadorea</taxon>
        <taxon>Rhabditida</taxon>
        <taxon>Rhabditina</taxon>
        <taxon>Rhabditomorpha</taxon>
        <taxon>Strongyloidea</taxon>
        <taxon>Heligmosomidae</taxon>
        <taxon>Heligmosomoides</taxon>
    </lineage>
</organism>
<evidence type="ECO:0000256" key="2">
    <source>
        <dbReference type="SAM" id="Phobius"/>
    </source>
</evidence>
<keyword evidence="2" id="KW-0812">Transmembrane</keyword>
<dbReference type="SUPFAM" id="SSF51735">
    <property type="entry name" value="NAD(P)-binding Rossmann-fold domains"/>
    <property type="match status" value="1"/>
</dbReference>
<name>A0A183G7G2_HELPZ</name>
<reference evidence="5" key="2">
    <citation type="submission" date="2019-09" db="UniProtKB">
        <authorList>
            <consortium name="WormBaseParasite"/>
        </authorList>
    </citation>
    <scope>IDENTIFICATION</scope>
</reference>
<dbReference type="InterPro" id="IPR002347">
    <property type="entry name" value="SDR_fam"/>
</dbReference>
<comment type="similarity">
    <text evidence="1">Belongs to the short-chain dehydrogenases/reductases (SDR) family.</text>
</comment>
<reference evidence="3 4" key="1">
    <citation type="submission" date="2018-11" db="EMBL/GenBank/DDBJ databases">
        <authorList>
            <consortium name="Pathogen Informatics"/>
        </authorList>
    </citation>
    <scope>NUCLEOTIDE SEQUENCE [LARGE SCALE GENOMIC DNA]</scope>
</reference>
<dbReference type="OrthoDB" id="47007at2759"/>
<protein>
    <submittedName>
        <fullName evidence="5">NAD(P)-binding protein</fullName>
    </submittedName>
</protein>
<dbReference type="WBParaSite" id="HPBE_0001772701-mRNA-1">
    <property type="protein sequence ID" value="HPBE_0001772701-mRNA-1"/>
    <property type="gene ID" value="HPBE_0001772701"/>
</dbReference>
<dbReference type="Proteomes" id="UP000050761">
    <property type="component" value="Unassembled WGS sequence"/>
</dbReference>
<dbReference type="EMBL" id="UZAH01030221">
    <property type="protein sequence ID" value="VDP09737.1"/>
    <property type="molecule type" value="Genomic_DNA"/>
</dbReference>
<dbReference type="AlphaFoldDB" id="A0A183G7G2"/>
<evidence type="ECO:0000256" key="1">
    <source>
        <dbReference type="RuleBase" id="RU000363"/>
    </source>
</evidence>
<keyword evidence="2" id="KW-1133">Transmembrane helix</keyword>
<evidence type="ECO:0000313" key="5">
    <source>
        <dbReference type="WBParaSite" id="HPBE_0001772701-mRNA-1"/>
    </source>
</evidence>
<accession>A0A3P8A757</accession>
<dbReference type="PANTHER" id="PTHR44115:SF4">
    <property type="entry name" value="OXIDOREDUCTASE"/>
    <property type="match status" value="1"/>
</dbReference>
<keyword evidence="4" id="KW-1185">Reference proteome</keyword>
<evidence type="ECO:0000313" key="3">
    <source>
        <dbReference type="EMBL" id="VDP09737.1"/>
    </source>
</evidence>
<proteinExistence type="inferred from homology"/>
<dbReference type="Pfam" id="PF00106">
    <property type="entry name" value="adh_short"/>
    <property type="match status" value="1"/>
</dbReference>
<evidence type="ECO:0000313" key="4">
    <source>
        <dbReference type="Proteomes" id="UP000050761"/>
    </source>
</evidence>
<accession>A0A183G7G2</accession>
<gene>
    <name evidence="3" type="ORF">HPBE_LOCUS17726</name>
</gene>
<sequence>MPRFQDKVVIVTGKNITCITCRPVDHRLARAGASSVSIRPCRGTRRASYRSFRAFTKKSDQRVAGVCEAHYVAGPPNFRQLGPRDSVSDLRTSAKLGTPEAFSHLRVPEDRILTIVGDLTDEGIQKRLINDTVGRWGHLDVLVNNAGANMNGGKVGFEADDDAYVKTMQVNLRSVIQLVRLARPHLVSSKGEIVNISSIAGLKFAVSLFFSFTIVLLIVGSN</sequence>
<dbReference type="PRINTS" id="PR00081">
    <property type="entry name" value="GDHRDH"/>
</dbReference>
<feature type="transmembrane region" description="Helical" evidence="2">
    <location>
        <begin position="193"/>
        <end position="219"/>
    </location>
</feature>
<dbReference type="InterPro" id="IPR036291">
    <property type="entry name" value="NAD(P)-bd_dom_sf"/>
</dbReference>
<keyword evidence="2" id="KW-0472">Membrane</keyword>
<dbReference type="PRINTS" id="PR00080">
    <property type="entry name" value="SDRFAMILY"/>
</dbReference>
<dbReference type="Gene3D" id="3.40.50.720">
    <property type="entry name" value="NAD(P)-binding Rossmann-like Domain"/>
    <property type="match status" value="1"/>
</dbReference>
<dbReference type="PANTHER" id="PTHR44115">
    <property type="entry name" value="PROTEIN CBG09704"/>
    <property type="match status" value="1"/>
</dbReference>